<reference evidence="4 6" key="3">
    <citation type="submission" date="2019-08" db="EMBL/GenBank/DDBJ databases">
        <authorList>
            <person name="Kuhnert P."/>
        </authorList>
    </citation>
    <scope>NUCLEOTIDE SEQUENCE [LARGE SCALE GENOMIC DNA]</scope>
    <source>
        <strain evidence="4 6">B36.5</strain>
    </source>
</reference>
<dbReference type="Proteomes" id="UP000042527">
    <property type="component" value="Unassembled WGS sequence"/>
</dbReference>
<dbReference type="GO" id="GO:0003676">
    <property type="term" value="F:nucleic acid binding"/>
    <property type="evidence" value="ECO:0007669"/>
    <property type="project" value="InterPro"/>
</dbReference>
<dbReference type="Gene3D" id="3.40.1350.10">
    <property type="match status" value="1"/>
</dbReference>
<dbReference type="InterPro" id="IPR011856">
    <property type="entry name" value="tRNA_endonuc-like_dom_sf"/>
</dbReference>
<dbReference type="EMBL" id="CDNC01000045">
    <property type="protein sequence ID" value="CEM62755.1"/>
    <property type="molecule type" value="Genomic_DNA"/>
</dbReference>
<evidence type="ECO:0000313" key="5">
    <source>
        <dbReference type="Proteomes" id="UP000042527"/>
    </source>
</evidence>
<protein>
    <recommendedName>
        <fullName evidence="2">UPF0102 protein FUT82_11620</fullName>
    </recommendedName>
</protein>
<dbReference type="NCBIfam" id="NF009150">
    <property type="entry name" value="PRK12497.1-3"/>
    <property type="match status" value="1"/>
</dbReference>
<gene>
    <name evidence="4" type="ORF">FUT82_11620</name>
    <name evidence="3" type="ORF">TPHV1_50015</name>
</gene>
<sequence length="126" mass="14558">MQKTHKLIGSAGEEAAANWLCEHGYTIITQNWRAETGEIDIIAEKEDMLAFVEVKTLPHTATEDLDIIISAKKRERISKTAKHFLQNNRQYKQMFARFDVIVIQSNPLKEETLKVLHLKNAFEDYV</sequence>
<dbReference type="InterPro" id="IPR011335">
    <property type="entry name" value="Restrct_endonuc-II-like"/>
</dbReference>
<dbReference type="SUPFAM" id="SSF52980">
    <property type="entry name" value="Restriction endonuclease-like"/>
    <property type="match status" value="1"/>
</dbReference>
<organism evidence="3 5">
    <name type="scientific">Treponema phagedenis</name>
    <dbReference type="NCBI Taxonomy" id="162"/>
    <lineage>
        <taxon>Bacteria</taxon>
        <taxon>Pseudomonadati</taxon>
        <taxon>Spirochaetota</taxon>
        <taxon>Spirochaetia</taxon>
        <taxon>Spirochaetales</taxon>
        <taxon>Treponemataceae</taxon>
        <taxon>Treponema</taxon>
    </lineage>
</organism>
<evidence type="ECO:0000313" key="3">
    <source>
        <dbReference type="EMBL" id="CEM62755.1"/>
    </source>
</evidence>
<evidence type="ECO:0000256" key="1">
    <source>
        <dbReference type="ARBA" id="ARBA00006738"/>
    </source>
</evidence>
<dbReference type="GeneID" id="57753825"/>
<dbReference type="Pfam" id="PF02021">
    <property type="entry name" value="UPF0102"/>
    <property type="match status" value="1"/>
</dbReference>
<keyword evidence="5" id="KW-1185">Reference proteome</keyword>
<evidence type="ECO:0000256" key="2">
    <source>
        <dbReference type="HAMAP-Rule" id="MF_00048"/>
    </source>
</evidence>
<dbReference type="Proteomes" id="UP000323594">
    <property type="component" value="Chromosome"/>
</dbReference>
<reference evidence="3" key="2">
    <citation type="submission" date="2015-01" db="EMBL/GenBank/DDBJ databases">
        <authorList>
            <person name="Xiang T."/>
            <person name="Song Y."/>
            <person name="Huang L."/>
            <person name="Wang B."/>
            <person name="Wu P."/>
        </authorList>
    </citation>
    <scope>NUCLEOTIDE SEQUENCE [LARGE SCALE GENOMIC DNA]</scope>
    <source>
        <strain evidence="3">V1</strain>
    </source>
</reference>
<reference evidence="5" key="1">
    <citation type="submission" date="2015-01" db="EMBL/GenBank/DDBJ databases">
        <authorList>
            <person name="Manzoor Shahid"/>
            <person name="Zubair Saima"/>
        </authorList>
    </citation>
    <scope>NUCLEOTIDE SEQUENCE [LARGE SCALE GENOMIC DNA]</scope>
    <source>
        <strain evidence="5">V1</strain>
    </source>
</reference>
<dbReference type="OrthoDB" id="9802516at2"/>
<accession>A0A0B7H0I6</accession>
<dbReference type="PANTHER" id="PTHR34039">
    <property type="entry name" value="UPF0102 PROTEIN YRAN"/>
    <property type="match status" value="1"/>
</dbReference>
<comment type="similarity">
    <text evidence="1 2">Belongs to the UPF0102 family.</text>
</comment>
<dbReference type="NCBIfam" id="TIGR00252">
    <property type="entry name" value="YraN family protein"/>
    <property type="match status" value="1"/>
</dbReference>
<dbReference type="RefSeq" id="WP_002697910.1">
    <property type="nucleotide sequence ID" value="NZ_CDNC01000045.1"/>
</dbReference>
<dbReference type="PANTHER" id="PTHR34039:SF1">
    <property type="entry name" value="UPF0102 PROTEIN YRAN"/>
    <property type="match status" value="1"/>
</dbReference>
<proteinExistence type="inferred from homology"/>
<name>A0A0B7H0I6_TREPH</name>
<dbReference type="AlphaFoldDB" id="A0A0B7H0I6"/>
<evidence type="ECO:0000313" key="4">
    <source>
        <dbReference type="EMBL" id="QEJ98579.1"/>
    </source>
</evidence>
<dbReference type="HAMAP" id="MF_00048">
    <property type="entry name" value="UPF0102"/>
    <property type="match status" value="1"/>
</dbReference>
<evidence type="ECO:0000313" key="6">
    <source>
        <dbReference type="Proteomes" id="UP000323594"/>
    </source>
</evidence>
<dbReference type="EMBL" id="CP042817">
    <property type="protein sequence ID" value="QEJ98579.1"/>
    <property type="molecule type" value="Genomic_DNA"/>
</dbReference>
<dbReference type="InterPro" id="IPR003509">
    <property type="entry name" value="UPF0102_YraN-like"/>
</dbReference>